<evidence type="ECO:0000313" key="3">
    <source>
        <dbReference type="EMBL" id="EFC44417.1"/>
    </source>
</evidence>
<reference evidence="3 4" key="1">
    <citation type="journal article" date="2010" name="Cell">
        <title>The genome of Naegleria gruberi illuminates early eukaryotic versatility.</title>
        <authorList>
            <person name="Fritz-Laylin L.K."/>
            <person name="Prochnik S.E."/>
            <person name="Ginger M.L."/>
            <person name="Dacks J.B."/>
            <person name="Carpenter M.L."/>
            <person name="Field M.C."/>
            <person name="Kuo A."/>
            <person name="Paredez A."/>
            <person name="Chapman J."/>
            <person name="Pham J."/>
            <person name="Shu S."/>
            <person name="Neupane R."/>
            <person name="Cipriano M."/>
            <person name="Mancuso J."/>
            <person name="Tu H."/>
            <person name="Salamov A."/>
            <person name="Lindquist E."/>
            <person name="Shapiro H."/>
            <person name="Lucas S."/>
            <person name="Grigoriev I.V."/>
            <person name="Cande W.Z."/>
            <person name="Fulton C."/>
            <person name="Rokhsar D.S."/>
            <person name="Dawson S.C."/>
        </authorList>
    </citation>
    <scope>NUCLEOTIDE SEQUENCE [LARGE SCALE GENOMIC DNA]</scope>
    <source>
        <strain evidence="3 4">NEG-M</strain>
    </source>
</reference>
<dbReference type="RefSeq" id="XP_002677161.1">
    <property type="nucleotide sequence ID" value="XM_002677115.1"/>
</dbReference>
<dbReference type="OrthoDB" id="10351724at2759"/>
<keyword evidence="1" id="KW-0812">Transmembrane</keyword>
<feature type="chain" id="PRO_5003037510" description="RGS domain-containing protein" evidence="2">
    <location>
        <begin position="19"/>
        <end position="323"/>
    </location>
</feature>
<accession>D2VF87</accession>
<keyword evidence="1" id="KW-1133">Transmembrane helix</keyword>
<sequence>MVWFLLCLIPCLIACIIATALDFNNYKIEDNSHESCQYEVGGFIIFVTLVVVYVAAMLIMSILTHNVRKAYKESKIEVIMLVLIIFTTLFIAICFSVRLNLLIPIRIIISYVPLFLSTTYFYAVMHRVVWYTIRSWMGCNRWRRDLSFFEDWDMRFFVDSNNTIFTNEQIRRVMNLETKALNHQQLLERDDDLANFAENPFINDSSNLNIEIGNYIPPSFNSDSLQTSSIDSTTSSQMITDKKFFGLSPTPSPTNKKQLIHSSSKRNLHRVFGSSATKSFVDGDQIVTEQDIINQTLVNNINMDLEDYSPPRYYIGRDSEKRR</sequence>
<evidence type="ECO:0008006" key="5">
    <source>
        <dbReference type="Google" id="ProtNLM"/>
    </source>
</evidence>
<feature type="transmembrane region" description="Helical" evidence="1">
    <location>
        <begin position="76"/>
        <end position="99"/>
    </location>
</feature>
<keyword evidence="1" id="KW-0472">Membrane</keyword>
<feature type="signal peptide" evidence="2">
    <location>
        <begin position="1"/>
        <end position="18"/>
    </location>
</feature>
<dbReference type="VEuPathDB" id="AmoebaDB:NAEGRDRAFT_79717"/>
<dbReference type="Proteomes" id="UP000006671">
    <property type="component" value="Unassembled WGS sequence"/>
</dbReference>
<feature type="transmembrane region" description="Helical" evidence="1">
    <location>
        <begin position="44"/>
        <end position="64"/>
    </location>
</feature>
<keyword evidence="4" id="KW-1185">Reference proteome</keyword>
<dbReference type="InParanoid" id="D2VF87"/>
<gene>
    <name evidence="3" type="ORF">NAEGRDRAFT_79717</name>
</gene>
<evidence type="ECO:0000313" key="4">
    <source>
        <dbReference type="Proteomes" id="UP000006671"/>
    </source>
</evidence>
<feature type="transmembrane region" description="Helical" evidence="1">
    <location>
        <begin position="105"/>
        <end position="125"/>
    </location>
</feature>
<organism evidence="4">
    <name type="scientific">Naegleria gruberi</name>
    <name type="common">Amoeba</name>
    <dbReference type="NCBI Taxonomy" id="5762"/>
    <lineage>
        <taxon>Eukaryota</taxon>
        <taxon>Discoba</taxon>
        <taxon>Heterolobosea</taxon>
        <taxon>Tetramitia</taxon>
        <taxon>Eutetramitia</taxon>
        <taxon>Vahlkampfiidae</taxon>
        <taxon>Naegleria</taxon>
    </lineage>
</organism>
<protein>
    <recommendedName>
        <fullName evidence="5">RGS domain-containing protein</fullName>
    </recommendedName>
</protein>
<dbReference type="AlphaFoldDB" id="D2VF87"/>
<evidence type="ECO:0000256" key="2">
    <source>
        <dbReference type="SAM" id="SignalP"/>
    </source>
</evidence>
<proteinExistence type="predicted"/>
<dbReference type="EMBL" id="GG738868">
    <property type="protein sequence ID" value="EFC44417.1"/>
    <property type="molecule type" value="Genomic_DNA"/>
</dbReference>
<dbReference type="GeneID" id="8848220"/>
<dbReference type="KEGG" id="ngr:NAEGRDRAFT_79717"/>
<keyword evidence="2" id="KW-0732">Signal</keyword>
<name>D2VF87_NAEGR</name>
<evidence type="ECO:0000256" key="1">
    <source>
        <dbReference type="SAM" id="Phobius"/>
    </source>
</evidence>